<gene>
    <name evidence="2" type="ORF">EYW47_38430</name>
</gene>
<proteinExistence type="predicted"/>
<evidence type="ECO:0000259" key="1">
    <source>
        <dbReference type="Pfam" id="PF13683"/>
    </source>
</evidence>
<organism evidence="2 3">
    <name type="scientific">Paraburkholderia silviterrae</name>
    <dbReference type="NCBI Taxonomy" id="2528715"/>
    <lineage>
        <taxon>Bacteria</taxon>
        <taxon>Pseudomonadati</taxon>
        <taxon>Pseudomonadota</taxon>
        <taxon>Betaproteobacteria</taxon>
        <taxon>Burkholderiales</taxon>
        <taxon>Burkholderiaceae</taxon>
        <taxon>Paraburkholderia</taxon>
    </lineage>
</organism>
<dbReference type="Proteomes" id="UP000295722">
    <property type="component" value="Unassembled WGS sequence"/>
</dbReference>
<feature type="domain" description="Integrase catalytic" evidence="1">
    <location>
        <begin position="19"/>
        <end position="58"/>
    </location>
</feature>
<evidence type="ECO:0000313" key="3">
    <source>
        <dbReference type="Proteomes" id="UP000295722"/>
    </source>
</evidence>
<accession>A0A4R5LYS2</accession>
<reference evidence="2 3" key="1">
    <citation type="submission" date="2019-03" db="EMBL/GenBank/DDBJ databases">
        <title>Paraburkholderia sp. 4M-K11, isolated from subtropical forest soil.</title>
        <authorList>
            <person name="Gao Z.-H."/>
            <person name="Qiu L.-H."/>
        </authorList>
    </citation>
    <scope>NUCLEOTIDE SEQUENCE [LARGE SCALE GENOMIC DNA]</scope>
    <source>
        <strain evidence="2 3">4M-K11</strain>
    </source>
</reference>
<dbReference type="GO" id="GO:0015074">
    <property type="term" value="P:DNA integration"/>
    <property type="evidence" value="ECO:0007669"/>
    <property type="project" value="InterPro"/>
</dbReference>
<dbReference type="InterPro" id="IPR001584">
    <property type="entry name" value="Integrase_cat-core"/>
</dbReference>
<dbReference type="EMBL" id="SMRP01000047">
    <property type="protein sequence ID" value="TDG17295.1"/>
    <property type="molecule type" value="Genomic_DNA"/>
</dbReference>
<dbReference type="AlphaFoldDB" id="A0A4R5LYS2"/>
<keyword evidence="3" id="KW-1185">Reference proteome</keyword>
<sequence length="86" mass="9666">MGLPCDDGASQKHLRSLSTREACLSQHAFVSLDDARKRIEAWRTDYNSVRPHRPLRNLAAIPDVVLHVGRPGWAFACKYPRGLPDT</sequence>
<dbReference type="OrthoDB" id="9816028at2"/>
<protein>
    <recommendedName>
        <fullName evidence="1">Integrase catalytic domain-containing protein</fullName>
    </recommendedName>
</protein>
<evidence type="ECO:0000313" key="2">
    <source>
        <dbReference type="EMBL" id="TDG17295.1"/>
    </source>
</evidence>
<dbReference type="RefSeq" id="WP_133200029.1">
    <property type="nucleotide sequence ID" value="NZ_JBHUCW010000026.1"/>
</dbReference>
<name>A0A4R5LYS2_9BURK</name>
<comment type="caution">
    <text evidence="2">The sequence shown here is derived from an EMBL/GenBank/DDBJ whole genome shotgun (WGS) entry which is preliminary data.</text>
</comment>
<dbReference type="Pfam" id="PF13683">
    <property type="entry name" value="rve_3"/>
    <property type="match status" value="1"/>
</dbReference>